<feature type="region of interest" description="Disordered" evidence="10">
    <location>
        <begin position="1"/>
        <end position="164"/>
    </location>
</feature>
<accession>A0A6A6HBT3</accession>
<feature type="compositionally biased region" description="Polar residues" evidence="10">
    <location>
        <begin position="97"/>
        <end position="108"/>
    </location>
</feature>
<evidence type="ECO:0000256" key="2">
    <source>
        <dbReference type="ARBA" id="ARBA00005573"/>
    </source>
</evidence>
<name>A0A6A6HBT3_VIRVR</name>
<dbReference type="InterPro" id="IPR011502">
    <property type="entry name" value="Nucleoporin_Nup85"/>
</dbReference>
<comment type="subunit">
    <text evidence="9">Component of the nuclear pore complex (NPC).</text>
</comment>
<dbReference type="Pfam" id="PF07575">
    <property type="entry name" value="Nucleopor_Nup85"/>
    <property type="match status" value="2"/>
</dbReference>
<dbReference type="OrthoDB" id="5422384at2759"/>
<comment type="function">
    <text evidence="9">Functions as a component of the nuclear pore complex (NPC).</text>
</comment>
<evidence type="ECO:0000313" key="11">
    <source>
        <dbReference type="EMBL" id="KAF2235472.1"/>
    </source>
</evidence>
<dbReference type="Proteomes" id="UP000800092">
    <property type="component" value="Unassembled WGS sequence"/>
</dbReference>
<feature type="region of interest" description="Disordered" evidence="10">
    <location>
        <begin position="971"/>
        <end position="1019"/>
    </location>
</feature>
<keyword evidence="9" id="KW-0472">Membrane</keyword>
<keyword evidence="12" id="KW-1185">Reference proteome</keyword>
<evidence type="ECO:0000256" key="7">
    <source>
        <dbReference type="ARBA" id="ARBA00023132"/>
    </source>
</evidence>
<keyword evidence="7 9" id="KW-0906">Nuclear pore complex</keyword>
<evidence type="ECO:0000256" key="5">
    <source>
        <dbReference type="ARBA" id="ARBA00022927"/>
    </source>
</evidence>
<feature type="compositionally biased region" description="Acidic residues" evidence="10">
    <location>
        <begin position="109"/>
        <end position="125"/>
    </location>
</feature>
<keyword evidence="8 9" id="KW-0539">Nucleus</keyword>
<dbReference type="PANTHER" id="PTHR13373:SF21">
    <property type="entry name" value="NUCLEAR PORE COMPLEX PROTEIN NUP85"/>
    <property type="match status" value="1"/>
</dbReference>
<feature type="compositionally biased region" description="Polar residues" evidence="10">
    <location>
        <begin position="66"/>
        <end position="76"/>
    </location>
</feature>
<dbReference type="GO" id="GO:0045893">
    <property type="term" value="P:positive regulation of DNA-templated transcription"/>
    <property type="evidence" value="ECO:0007669"/>
    <property type="project" value="TreeGrafter"/>
</dbReference>
<evidence type="ECO:0000256" key="3">
    <source>
        <dbReference type="ARBA" id="ARBA00022448"/>
    </source>
</evidence>
<evidence type="ECO:0000256" key="8">
    <source>
        <dbReference type="ARBA" id="ARBA00023242"/>
    </source>
</evidence>
<evidence type="ECO:0000256" key="10">
    <source>
        <dbReference type="SAM" id="MobiDB-lite"/>
    </source>
</evidence>
<evidence type="ECO:0000256" key="6">
    <source>
        <dbReference type="ARBA" id="ARBA00023010"/>
    </source>
</evidence>
<proteinExistence type="inferred from homology"/>
<evidence type="ECO:0000313" key="12">
    <source>
        <dbReference type="Proteomes" id="UP000800092"/>
    </source>
</evidence>
<feature type="compositionally biased region" description="Low complexity" evidence="10">
    <location>
        <begin position="1004"/>
        <end position="1015"/>
    </location>
</feature>
<comment type="subcellular location">
    <subcellularLocation>
        <location evidence="1 9">Nucleus</location>
        <location evidence="1 9">Nuclear pore complex</location>
    </subcellularLocation>
</comment>
<protein>
    <recommendedName>
        <fullName evidence="9">Nuclear pore complex protein Nup85</fullName>
    </recommendedName>
</protein>
<dbReference type="GO" id="GO:0031965">
    <property type="term" value="C:nuclear membrane"/>
    <property type="evidence" value="ECO:0007669"/>
    <property type="project" value="UniProtKB-UniRule"/>
</dbReference>
<keyword evidence="3 9" id="KW-0813">Transport</keyword>
<sequence length="1066" mass="116016">MFTAPQSSSPPATPDKRRRNDVAEPSTTPAGPPPSSYTGASFTPRGPPPSSSSAKEPFGLSRTDFESSPKNSSYSNAPAPHARTKNGTPGRAIMESSAFTVPNSSPFQETDDDEQNADGDEDEDVTNSRLFDSPTGSAGAPRGLKRSSRGEPKSNGLVRSGEKAMMTEQSAMIGIAKSMAARAKAPTLHESDDLILKTENIIGRIYHLAQKNNSSQHEEILRLIKDLSFDWKSLVSTDSVLGGIGPKEKALPLTKANYLGSLLLHIHHPTMQPSHNSSVSILGRSNVSQNASRGRAGMGRQTPIPKALLDWLNQYHNPFPNDFEDVSRHQPSPTAHEDFWGVLFSNTLRGRIVRVINLLREADFGYAQSALDDGYDQAGYQGDQLVNVNAVIARAVQLFELCPAVSGDWDVRGKDWALFRHQVEREMVELEAYAEGDSQDKDDEDAGIRGSRRRGKALSLSTASRRAESKVPWTIYENLKALYGQMRGSFSEITLAAQDWVEASIYLTVWWDGEAGEISRGSLSVSRRSMARSQTREVDIHPLQAYKNRLYASYLQVTKEPEDAQLTVDTSSPIHVGVACIFEDNVECVVELISSWSMTLASALVEIGGLAGWLPEAQGASNDVMDGFDNSDLMVLSYAEDQQQSDSWRATDIVILYSSLLSQKPNIWSSDKRTQREGWELAVQILSRVDSRQTANTKIGDLLDSLSLDTSDRVDKILNLCTRLSLDEPARKVAQKYAEHLQETSSNYGSALLYYARAHNGAKIKEVLNLLIAYSLVLSSAYPPKSDLDWRLKHFLSSPRDSLATLANLDHEAAELLSMYLSGYATLRKFYDLRDEEVNLPAGKTPEHRPLARKRAAAAQLMTVIDSASDSLRGGLYDPDADAVVPVDALLSLLGEALPLINQSPRILAPSHLTTLLRATEDLRAAPSRLAADAADCLHAALTHARASPGADAPSPRALLLKKSASNVSSQFEMVGGSGSGSGMWSSGEREKTSRQGRGTGAQSSNEGSGVLVESGSGGKVKRGWDWRVGIGEEYGEPGKEGELVVRLVRVGVAEEVARGWLEGGE</sequence>
<dbReference type="GO" id="GO:0006406">
    <property type="term" value="P:mRNA export from nucleus"/>
    <property type="evidence" value="ECO:0007669"/>
    <property type="project" value="TreeGrafter"/>
</dbReference>
<dbReference type="AlphaFoldDB" id="A0A6A6HBT3"/>
<dbReference type="PANTHER" id="PTHR13373">
    <property type="entry name" value="FROUNT PROTEIN-RELATED"/>
    <property type="match status" value="1"/>
</dbReference>
<comment type="similarity">
    <text evidence="2 9">Belongs to the nucleoporin Nup85 family.</text>
</comment>
<reference evidence="11" key="1">
    <citation type="journal article" date="2020" name="Stud. Mycol.">
        <title>101 Dothideomycetes genomes: a test case for predicting lifestyles and emergence of pathogens.</title>
        <authorList>
            <person name="Haridas S."/>
            <person name="Albert R."/>
            <person name="Binder M."/>
            <person name="Bloem J."/>
            <person name="Labutti K."/>
            <person name="Salamov A."/>
            <person name="Andreopoulos B."/>
            <person name="Baker S."/>
            <person name="Barry K."/>
            <person name="Bills G."/>
            <person name="Bluhm B."/>
            <person name="Cannon C."/>
            <person name="Castanera R."/>
            <person name="Culley D."/>
            <person name="Daum C."/>
            <person name="Ezra D."/>
            <person name="Gonzalez J."/>
            <person name="Henrissat B."/>
            <person name="Kuo A."/>
            <person name="Liang C."/>
            <person name="Lipzen A."/>
            <person name="Lutzoni F."/>
            <person name="Magnuson J."/>
            <person name="Mondo S."/>
            <person name="Nolan M."/>
            <person name="Ohm R."/>
            <person name="Pangilinan J."/>
            <person name="Park H.-J."/>
            <person name="Ramirez L."/>
            <person name="Alfaro M."/>
            <person name="Sun H."/>
            <person name="Tritt A."/>
            <person name="Yoshinaga Y."/>
            <person name="Zwiers L.-H."/>
            <person name="Turgeon B."/>
            <person name="Goodwin S."/>
            <person name="Spatafora J."/>
            <person name="Crous P."/>
            <person name="Grigoriev I."/>
        </authorList>
    </citation>
    <scope>NUCLEOTIDE SEQUENCE</scope>
    <source>
        <strain evidence="11">Tuck. ex Michener</strain>
    </source>
</reference>
<dbReference type="GO" id="GO:0017056">
    <property type="term" value="F:structural constituent of nuclear pore"/>
    <property type="evidence" value="ECO:0007669"/>
    <property type="project" value="TreeGrafter"/>
</dbReference>
<dbReference type="GO" id="GO:0031080">
    <property type="term" value="C:nuclear pore outer ring"/>
    <property type="evidence" value="ECO:0007669"/>
    <property type="project" value="TreeGrafter"/>
</dbReference>
<keyword evidence="5 9" id="KW-0653">Protein transport</keyword>
<keyword evidence="4 9" id="KW-0509">mRNA transport</keyword>
<dbReference type="GO" id="GO:0006606">
    <property type="term" value="P:protein import into nucleus"/>
    <property type="evidence" value="ECO:0007669"/>
    <property type="project" value="TreeGrafter"/>
</dbReference>
<gene>
    <name evidence="11" type="ORF">EV356DRAFT_500364</name>
</gene>
<dbReference type="EMBL" id="ML991791">
    <property type="protein sequence ID" value="KAF2235472.1"/>
    <property type="molecule type" value="Genomic_DNA"/>
</dbReference>
<evidence type="ECO:0000256" key="1">
    <source>
        <dbReference type="ARBA" id="ARBA00004567"/>
    </source>
</evidence>
<keyword evidence="6 9" id="KW-0811">Translocation</keyword>
<feature type="compositionally biased region" description="Polar residues" evidence="10">
    <location>
        <begin position="127"/>
        <end position="136"/>
    </location>
</feature>
<evidence type="ECO:0000256" key="9">
    <source>
        <dbReference type="RuleBase" id="RU365073"/>
    </source>
</evidence>
<organism evidence="11 12">
    <name type="scientific">Viridothelium virens</name>
    <name type="common">Speckled blister lichen</name>
    <name type="synonym">Trypethelium virens</name>
    <dbReference type="NCBI Taxonomy" id="1048519"/>
    <lineage>
        <taxon>Eukaryota</taxon>
        <taxon>Fungi</taxon>
        <taxon>Dikarya</taxon>
        <taxon>Ascomycota</taxon>
        <taxon>Pezizomycotina</taxon>
        <taxon>Dothideomycetes</taxon>
        <taxon>Dothideomycetes incertae sedis</taxon>
        <taxon>Trypetheliales</taxon>
        <taxon>Trypetheliaceae</taxon>
        <taxon>Viridothelium</taxon>
    </lineage>
</organism>
<evidence type="ECO:0000256" key="4">
    <source>
        <dbReference type="ARBA" id="ARBA00022816"/>
    </source>
</evidence>
<feature type="compositionally biased region" description="Low complexity" evidence="10">
    <location>
        <begin position="1"/>
        <end position="10"/>
    </location>
</feature>